<evidence type="ECO:0000313" key="2">
    <source>
        <dbReference type="Proteomes" id="UP001163603"/>
    </source>
</evidence>
<name>A0ACC0YB19_9ROSI</name>
<gene>
    <name evidence="1" type="ORF">Pint_13504</name>
</gene>
<organism evidence="1 2">
    <name type="scientific">Pistacia integerrima</name>
    <dbReference type="NCBI Taxonomy" id="434235"/>
    <lineage>
        <taxon>Eukaryota</taxon>
        <taxon>Viridiplantae</taxon>
        <taxon>Streptophyta</taxon>
        <taxon>Embryophyta</taxon>
        <taxon>Tracheophyta</taxon>
        <taxon>Spermatophyta</taxon>
        <taxon>Magnoliopsida</taxon>
        <taxon>eudicotyledons</taxon>
        <taxon>Gunneridae</taxon>
        <taxon>Pentapetalae</taxon>
        <taxon>rosids</taxon>
        <taxon>malvids</taxon>
        <taxon>Sapindales</taxon>
        <taxon>Anacardiaceae</taxon>
        <taxon>Pistacia</taxon>
    </lineage>
</organism>
<protein>
    <submittedName>
        <fullName evidence="1">Uncharacterized protein</fullName>
    </submittedName>
</protein>
<reference evidence="2" key="1">
    <citation type="journal article" date="2023" name="G3 (Bethesda)">
        <title>Genome assembly and association tests identify interacting loci associated with vigor, precocity, and sex in interspecific pistachio rootstocks.</title>
        <authorList>
            <person name="Palmer W."/>
            <person name="Jacygrad E."/>
            <person name="Sagayaradj S."/>
            <person name="Cavanaugh K."/>
            <person name="Han R."/>
            <person name="Bertier L."/>
            <person name="Beede B."/>
            <person name="Kafkas S."/>
            <person name="Golino D."/>
            <person name="Preece J."/>
            <person name="Michelmore R."/>
        </authorList>
    </citation>
    <scope>NUCLEOTIDE SEQUENCE [LARGE SCALE GENOMIC DNA]</scope>
</reference>
<evidence type="ECO:0000313" key="1">
    <source>
        <dbReference type="EMBL" id="KAJ0031728.1"/>
    </source>
</evidence>
<sequence>MNLLLFNTRHSRVRASTISAIARFDGRYLPFGTKEAIHRCSPELWFVKVVCTLLVRSHFCLDSCLGYLSQNLTPLTSFEVGDMVSAESMRERMLSLGYVPDVVTFTSLIDGYFRNGQAGMPNEAFRIMQLASEDLNLAFPSLKKPMPLASTDIPVAP</sequence>
<dbReference type="Proteomes" id="UP001163603">
    <property type="component" value="Chromosome 8"/>
</dbReference>
<keyword evidence="2" id="KW-1185">Reference proteome</keyword>
<comment type="caution">
    <text evidence="1">The sequence shown here is derived from an EMBL/GenBank/DDBJ whole genome shotgun (WGS) entry which is preliminary data.</text>
</comment>
<proteinExistence type="predicted"/>
<dbReference type="EMBL" id="CM047743">
    <property type="protein sequence ID" value="KAJ0031728.1"/>
    <property type="molecule type" value="Genomic_DNA"/>
</dbReference>
<accession>A0ACC0YB19</accession>